<name>A0ACC3SA64_9PEZI</name>
<dbReference type="EMBL" id="JAMKPW020000029">
    <property type="protein sequence ID" value="KAK8203591.1"/>
    <property type="molecule type" value="Genomic_DNA"/>
</dbReference>
<dbReference type="Proteomes" id="UP001320706">
    <property type="component" value="Unassembled WGS sequence"/>
</dbReference>
<protein>
    <submittedName>
        <fullName evidence="1">Uncharacterized protein</fullName>
    </submittedName>
</protein>
<evidence type="ECO:0000313" key="1">
    <source>
        <dbReference type="EMBL" id="KAK8203591.1"/>
    </source>
</evidence>
<keyword evidence="2" id="KW-1185">Reference proteome</keyword>
<proteinExistence type="predicted"/>
<sequence length="83" mass="8723">MPRDVWLVRSVYVNPKTNDISYLGDDVIGMAGVSTTAASVLQLQPGAPSQIDQHPAACLGNHSGTQDRLTPISSPLPSSRPPA</sequence>
<comment type="caution">
    <text evidence="1">The sequence shown here is derived from an EMBL/GenBank/DDBJ whole genome shotgun (WGS) entry which is preliminary data.</text>
</comment>
<organism evidence="1 2">
    <name type="scientific">Zalaria obscura</name>
    <dbReference type="NCBI Taxonomy" id="2024903"/>
    <lineage>
        <taxon>Eukaryota</taxon>
        <taxon>Fungi</taxon>
        <taxon>Dikarya</taxon>
        <taxon>Ascomycota</taxon>
        <taxon>Pezizomycotina</taxon>
        <taxon>Dothideomycetes</taxon>
        <taxon>Dothideomycetidae</taxon>
        <taxon>Dothideales</taxon>
        <taxon>Zalariaceae</taxon>
        <taxon>Zalaria</taxon>
    </lineage>
</organism>
<reference evidence="1" key="1">
    <citation type="submission" date="2024-02" db="EMBL/GenBank/DDBJ databases">
        <title>Metagenome Assembled Genome of Zalaria obscura JY119.</title>
        <authorList>
            <person name="Vighnesh L."/>
            <person name="Jagadeeshwari U."/>
            <person name="Venkata Ramana C."/>
            <person name="Sasikala C."/>
        </authorList>
    </citation>
    <scope>NUCLEOTIDE SEQUENCE</scope>
    <source>
        <strain evidence="1">JY119</strain>
    </source>
</reference>
<gene>
    <name evidence="1" type="ORF">M8818_005241</name>
</gene>
<accession>A0ACC3SA64</accession>
<evidence type="ECO:0000313" key="2">
    <source>
        <dbReference type="Proteomes" id="UP001320706"/>
    </source>
</evidence>